<keyword evidence="2" id="KW-0472">Membrane</keyword>
<dbReference type="Proteomes" id="UP000078550">
    <property type="component" value="Unassembled WGS sequence"/>
</dbReference>
<reference evidence="4" key="1">
    <citation type="submission" date="2016-05" db="EMBL/GenBank/DDBJ databases">
        <authorList>
            <person name="Naeem Raeece"/>
        </authorList>
    </citation>
    <scope>NUCLEOTIDE SEQUENCE [LARGE SCALE GENOMIC DNA]</scope>
</reference>
<keyword evidence="2" id="KW-1133">Transmembrane helix</keyword>
<evidence type="ECO:0000313" key="4">
    <source>
        <dbReference type="Proteomes" id="UP000078550"/>
    </source>
</evidence>
<evidence type="ECO:0000256" key="1">
    <source>
        <dbReference type="SAM" id="MobiDB-lite"/>
    </source>
</evidence>
<evidence type="ECO:0000313" key="3">
    <source>
        <dbReference type="EMBL" id="SBT35101.1"/>
    </source>
</evidence>
<proteinExistence type="predicted"/>
<accession>A0A1A8YTX2</accession>
<gene>
    <name evidence="3" type="ORF">POVWA2_023180</name>
</gene>
<dbReference type="EMBL" id="FLRE01000092">
    <property type="protein sequence ID" value="SBT35101.1"/>
    <property type="molecule type" value="Genomic_DNA"/>
</dbReference>
<evidence type="ECO:0000256" key="2">
    <source>
        <dbReference type="SAM" id="Phobius"/>
    </source>
</evidence>
<feature type="transmembrane region" description="Helical" evidence="2">
    <location>
        <begin position="48"/>
        <end position="66"/>
    </location>
</feature>
<name>A0A1A8YTX2_PLAOA</name>
<keyword evidence="2" id="KW-0812">Transmembrane</keyword>
<feature type="compositionally biased region" description="Basic residues" evidence="1">
    <location>
        <begin position="20"/>
        <end position="29"/>
    </location>
</feature>
<dbReference type="AlphaFoldDB" id="A0A1A8YTX2"/>
<organism evidence="3 4">
    <name type="scientific">Plasmodium ovale wallikeri</name>
    <dbReference type="NCBI Taxonomy" id="864142"/>
    <lineage>
        <taxon>Eukaryota</taxon>
        <taxon>Sar</taxon>
        <taxon>Alveolata</taxon>
        <taxon>Apicomplexa</taxon>
        <taxon>Aconoidasida</taxon>
        <taxon>Haemosporida</taxon>
        <taxon>Plasmodiidae</taxon>
        <taxon>Plasmodium</taxon>
        <taxon>Plasmodium (Plasmodium)</taxon>
    </lineage>
</organism>
<protein>
    <submittedName>
        <fullName evidence="3">Uncharacterized protein</fullName>
    </submittedName>
</protein>
<feature type="region of interest" description="Disordered" evidence="1">
    <location>
        <begin position="1"/>
        <end position="40"/>
    </location>
</feature>
<sequence length="138" mass="15906">MTNLRYRLQQRGGNQEGGGKKKKKKKKKRNMEFEAEEGNCNSRHARRTLMRINSFFSFFSFFLPAVRTKKKYGKMQIESSIARIAQPSDQDELLKLPCAIKKKKKKKKKSSRKLGASGSYENAKVTTKIGIAKWDNVD</sequence>